<keyword evidence="2" id="KW-0288">FMN</keyword>
<feature type="domain" description="Luciferase-like" evidence="6">
    <location>
        <begin position="5"/>
        <end position="384"/>
    </location>
</feature>
<dbReference type="PIRSF" id="PIRSF000337">
    <property type="entry name" value="NTA_MOA"/>
    <property type="match status" value="1"/>
</dbReference>
<gene>
    <name evidence="7" type="ORF">R2Q92_05415</name>
</gene>
<dbReference type="InterPro" id="IPR051260">
    <property type="entry name" value="Diverse_substr_monoxygenases"/>
</dbReference>
<evidence type="ECO:0000313" key="7">
    <source>
        <dbReference type="EMBL" id="MDZ8161268.1"/>
    </source>
</evidence>
<dbReference type="EC" id="1.14.-.-" evidence="7"/>
<organism evidence="7 8">
    <name type="scientific">Microbacterium aquimaris</name>
    <dbReference type="NCBI Taxonomy" id="459816"/>
    <lineage>
        <taxon>Bacteria</taxon>
        <taxon>Bacillati</taxon>
        <taxon>Actinomycetota</taxon>
        <taxon>Actinomycetes</taxon>
        <taxon>Micrococcales</taxon>
        <taxon>Microbacteriaceae</taxon>
        <taxon>Microbacterium</taxon>
    </lineage>
</organism>
<accession>A0ABU5N598</accession>
<proteinExistence type="inferred from homology"/>
<evidence type="ECO:0000256" key="3">
    <source>
        <dbReference type="ARBA" id="ARBA00023002"/>
    </source>
</evidence>
<evidence type="ECO:0000259" key="6">
    <source>
        <dbReference type="Pfam" id="PF00296"/>
    </source>
</evidence>
<dbReference type="RefSeq" id="WP_194423908.1">
    <property type="nucleotide sequence ID" value="NZ_BAAAPT010000001.1"/>
</dbReference>
<evidence type="ECO:0000256" key="1">
    <source>
        <dbReference type="ARBA" id="ARBA00022630"/>
    </source>
</evidence>
<evidence type="ECO:0000256" key="4">
    <source>
        <dbReference type="ARBA" id="ARBA00023033"/>
    </source>
</evidence>
<evidence type="ECO:0000256" key="5">
    <source>
        <dbReference type="ARBA" id="ARBA00033748"/>
    </source>
</evidence>
<name>A0ABU5N598_9MICO</name>
<evidence type="ECO:0000256" key="2">
    <source>
        <dbReference type="ARBA" id="ARBA00022643"/>
    </source>
</evidence>
<evidence type="ECO:0000313" key="8">
    <source>
        <dbReference type="Proteomes" id="UP001291912"/>
    </source>
</evidence>
<dbReference type="PANTHER" id="PTHR30011">
    <property type="entry name" value="ALKANESULFONATE MONOOXYGENASE-RELATED"/>
    <property type="match status" value="1"/>
</dbReference>
<dbReference type="Gene3D" id="3.20.20.30">
    <property type="entry name" value="Luciferase-like domain"/>
    <property type="match status" value="1"/>
</dbReference>
<dbReference type="InterPro" id="IPR036661">
    <property type="entry name" value="Luciferase-like_sf"/>
</dbReference>
<sequence>MFHLGWFMGFQMQSWNSTWAGNDGATNWMKPELFVDAAKSMERGGLDCIVMEDALFVQDVYKGSQEFTLTNGFMSPKHDPMPYVPVIAEHTRHIGLVPTVTTSFYPPFLAARLLSTLDHVTDGRVGANLVMSHNDRTAQNFGLDAQREHDHRYEMGDEWVDLVKRLWASWEADALVLDESRHVYADHTKVHPINFEGEFYRSRGPLNTAPSPQGYPVLCQAGGSARGRDFAARNVDLLLSNVQGVEAMKEYRDDVRRRMVSFGRNPDDVKIVFLVSPVIGETDDDAQVKWERMKAAKEANLEANLAFLSYYSGVDYGTFDLDAPVPSFFTNASRSTIDHNRDKSAGMTLREFASEPVRSTVELVGSPDSIASQMGDVMEEVGGDGFLISLPVTRRNVAEVTDGLAPALRKKGLMRDGYSHSLFRDTLLEF</sequence>
<dbReference type="GO" id="GO:0004497">
    <property type="term" value="F:monooxygenase activity"/>
    <property type="evidence" value="ECO:0007669"/>
    <property type="project" value="UniProtKB-KW"/>
</dbReference>
<dbReference type="PANTHER" id="PTHR30011:SF16">
    <property type="entry name" value="C2H2 FINGER DOMAIN TRANSCRIPTION FACTOR (EUROFUNG)-RELATED"/>
    <property type="match status" value="1"/>
</dbReference>
<dbReference type="InterPro" id="IPR016215">
    <property type="entry name" value="NTA_MOA"/>
</dbReference>
<keyword evidence="1" id="KW-0285">Flavoprotein</keyword>
<keyword evidence="3 7" id="KW-0560">Oxidoreductase</keyword>
<keyword evidence="4 7" id="KW-0503">Monooxygenase</keyword>
<dbReference type="Proteomes" id="UP001291912">
    <property type="component" value="Unassembled WGS sequence"/>
</dbReference>
<keyword evidence="8" id="KW-1185">Reference proteome</keyword>
<dbReference type="NCBIfam" id="TIGR03860">
    <property type="entry name" value="FMN_nitrolo"/>
    <property type="match status" value="1"/>
</dbReference>
<comment type="similarity">
    <text evidence="5">Belongs to the NtaA/SnaA/DszA monooxygenase family.</text>
</comment>
<reference evidence="7 8" key="1">
    <citation type="submission" date="2023-10" db="EMBL/GenBank/DDBJ databases">
        <title>Microbacterium xanthum sp. nov., isolated from seaweed.</title>
        <authorList>
            <person name="Lee S.D."/>
        </authorList>
    </citation>
    <scope>NUCLEOTIDE SEQUENCE [LARGE SCALE GENOMIC DNA]</scope>
    <source>
        <strain evidence="7 8">KCTC 19124</strain>
    </source>
</reference>
<dbReference type="EMBL" id="JAWJYN010000001">
    <property type="protein sequence ID" value="MDZ8161268.1"/>
    <property type="molecule type" value="Genomic_DNA"/>
</dbReference>
<dbReference type="InterPro" id="IPR011251">
    <property type="entry name" value="Luciferase-like_dom"/>
</dbReference>
<comment type="caution">
    <text evidence="7">The sequence shown here is derived from an EMBL/GenBank/DDBJ whole genome shotgun (WGS) entry which is preliminary data.</text>
</comment>
<dbReference type="Pfam" id="PF00296">
    <property type="entry name" value="Bac_luciferase"/>
    <property type="match status" value="1"/>
</dbReference>
<protein>
    <submittedName>
        <fullName evidence="7">NtaA/DmoA family FMN-dependent monooxygenase</fullName>
        <ecNumber evidence="7">1.14.-.-</ecNumber>
    </submittedName>
</protein>
<dbReference type="SUPFAM" id="SSF51679">
    <property type="entry name" value="Bacterial luciferase-like"/>
    <property type="match status" value="1"/>
</dbReference>